<dbReference type="Gene3D" id="3.40.50.150">
    <property type="entry name" value="Vaccinia Virus protein VP39"/>
    <property type="match status" value="1"/>
</dbReference>
<dbReference type="InterPro" id="IPR029063">
    <property type="entry name" value="SAM-dependent_MTases_sf"/>
</dbReference>
<dbReference type="Gene3D" id="1.10.940.10">
    <property type="entry name" value="NusB-like"/>
    <property type="match status" value="1"/>
</dbReference>
<dbReference type="PRINTS" id="PR02008">
    <property type="entry name" value="RCMTFAMILY"/>
</dbReference>
<dbReference type="InterPro" id="IPR006027">
    <property type="entry name" value="NusB_RsmB_TIM44"/>
</dbReference>
<feature type="domain" description="SAM-dependent MTase RsmB/NOP-type" evidence="6">
    <location>
        <begin position="145"/>
        <end position="438"/>
    </location>
</feature>
<name>A0ABV8U7K6_9PROT</name>
<dbReference type="Proteomes" id="UP001595776">
    <property type="component" value="Unassembled WGS sequence"/>
</dbReference>
<feature type="binding site" evidence="5">
    <location>
        <position position="317"/>
    </location>
    <ligand>
        <name>S-adenosyl-L-methionine</name>
        <dbReference type="ChEBI" id="CHEBI:59789"/>
    </ligand>
</feature>
<dbReference type="PANTHER" id="PTHR22807:SF61">
    <property type="entry name" value="NOL1_NOP2_SUN FAMILY PROTEIN _ ANTITERMINATION NUSB DOMAIN-CONTAINING PROTEIN"/>
    <property type="match status" value="1"/>
</dbReference>
<evidence type="ECO:0000313" key="8">
    <source>
        <dbReference type="Proteomes" id="UP001595776"/>
    </source>
</evidence>
<keyword evidence="2 5" id="KW-0808">Transferase</keyword>
<evidence type="ECO:0000256" key="3">
    <source>
        <dbReference type="ARBA" id="ARBA00022691"/>
    </source>
</evidence>
<dbReference type="CDD" id="cd02440">
    <property type="entry name" value="AdoMet_MTases"/>
    <property type="match status" value="1"/>
</dbReference>
<dbReference type="EC" id="2.1.1.-" evidence="7"/>
<organism evidence="7 8">
    <name type="scientific">Kordiimonas lipolytica</name>
    <dbReference type="NCBI Taxonomy" id="1662421"/>
    <lineage>
        <taxon>Bacteria</taxon>
        <taxon>Pseudomonadati</taxon>
        <taxon>Pseudomonadota</taxon>
        <taxon>Alphaproteobacteria</taxon>
        <taxon>Kordiimonadales</taxon>
        <taxon>Kordiimonadaceae</taxon>
        <taxon>Kordiimonas</taxon>
    </lineage>
</organism>
<dbReference type="PANTHER" id="PTHR22807">
    <property type="entry name" value="NOP2 YEAST -RELATED NOL1/NOP2/FMU SUN DOMAIN-CONTAINING"/>
    <property type="match status" value="1"/>
</dbReference>
<dbReference type="RefSeq" id="WP_068148498.1">
    <property type="nucleotide sequence ID" value="NZ_JBHSCR010000001.1"/>
</dbReference>
<dbReference type="SUPFAM" id="SSF48013">
    <property type="entry name" value="NusB-like"/>
    <property type="match status" value="1"/>
</dbReference>
<keyword evidence="3 5" id="KW-0949">S-adenosyl-L-methionine</keyword>
<keyword evidence="4 5" id="KW-0694">RNA-binding</keyword>
<feature type="binding site" evidence="5">
    <location>
        <position position="301"/>
    </location>
    <ligand>
        <name>S-adenosyl-L-methionine</name>
        <dbReference type="ChEBI" id="CHEBI:59789"/>
    </ligand>
</feature>
<evidence type="ECO:0000259" key="6">
    <source>
        <dbReference type="PROSITE" id="PS51686"/>
    </source>
</evidence>
<protein>
    <submittedName>
        <fullName evidence="7">RsmB/NOP family class I SAM-dependent RNA methyltransferase</fullName>
        <ecNumber evidence="7">2.1.1.-</ecNumber>
    </submittedName>
</protein>
<gene>
    <name evidence="7" type="ORF">ACFO5Q_02800</name>
</gene>
<dbReference type="InterPro" id="IPR035926">
    <property type="entry name" value="NusB-like_sf"/>
</dbReference>
<dbReference type="InterPro" id="IPR001678">
    <property type="entry name" value="MeTrfase_RsmB-F_NOP2_dom"/>
</dbReference>
<dbReference type="PROSITE" id="PS51686">
    <property type="entry name" value="SAM_MT_RSMB_NOP"/>
    <property type="match status" value="1"/>
</dbReference>
<comment type="similarity">
    <text evidence="5">Belongs to the class I-like SAM-binding methyltransferase superfamily. RsmB/NOP family.</text>
</comment>
<feature type="binding site" evidence="5">
    <location>
        <begin position="254"/>
        <end position="260"/>
    </location>
    <ligand>
        <name>S-adenosyl-L-methionine</name>
        <dbReference type="ChEBI" id="CHEBI:59789"/>
    </ligand>
</feature>
<dbReference type="InterPro" id="IPR023267">
    <property type="entry name" value="RCMT"/>
</dbReference>
<dbReference type="GO" id="GO:0032259">
    <property type="term" value="P:methylation"/>
    <property type="evidence" value="ECO:0007669"/>
    <property type="project" value="UniProtKB-KW"/>
</dbReference>
<sequence>MSNESENTGLKARKAAIRILMAVTLKNRPFDAALDEITKGADLDVRDRAFVMNLVMLTLRRFGSLKALMGRLLDRGLPRNATWTEAAILTGLAQILLMRTADHAAVNETVTLIKDLPGKEKGFAGLVNAVLRRAAREQGALLERLNSTPQDDLPAWLAESWTKTYGHDEMQHIARALQSSPPLDITLKPGEDPDLWADRLDAKIMPNGTLRRGLTDVTKLPGYEDGIWWVQDIAASLPVALLGDIQGKHVLDLCAAPGGKTMQLASRGALVTAVDRNKNRLKRLSANLERTGLDATVITADAATYTPDKPVNAILLDAPCSATGTLRRNPDVTWTKAPEDVVKLANLQARILDHAFSLLPAGGVMVYCVCSLEASEGVDQVEAFLSREATAERVPVDATEVGGMSELVTDKGDLLCLPSKRANEGGIDGFFAARLKKTK</sequence>
<comment type="caution">
    <text evidence="7">The sequence shown here is derived from an EMBL/GenBank/DDBJ whole genome shotgun (WGS) entry which is preliminary data.</text>
</comment>
<evidence type="ECO:0000256" key="2">
    <source>
        <dbReference type="ARBA" id="ARBA00022679"/>
    </source>
</evidence>
<keyword evidence="1 5" id="KW-0489">Methyltransferase</keyword>
<reference evidence="8" key="1">
    <citation type="journal article" date="2019" name="Int. J. Syst. Evol. Microbiol.">
        <title>The Global Catalogue of Microorganisms (GCM) 10K type strain sequencing project: providing services to taxonomists for standard genome sequencing and annotation.</title>
        <authorList>
            <consortium name="The Broad Institute Genomics Platform"/>
            <consortium name="The Broad Institute Genome Sequencing Center for Infectious Disease"/>
            <person name="Wu L."/>
            <person name="Ma J."/>
        </authorList>
    </citation>
    <scope>NUCLEOTIDE SEQUENCE [LARGE SCALE GENOMIC DNA]</scope>
    <source>
        <strain evidence="8">CGMCC 1.15304</strain>
    </source>
</reference>
<feature type="binding site" evidence="5">
    <location>
        <position position="275"/>
    </location>
    <ligand>
        <name>S-adenosyl-L-methionine</name>
        <dbReference type="ChEBI" id="CHEBI:59789"/>
    </ligand>
</feature>
<dbReference type="SUPFAM" id="SSF53335">
    <property type="entry name" value="S-adenosyl-L-methionine-dependent methyltransferases"/>
    <property type="match status" value="1"/>
</dbReference>
<accession>A0ABV8U7K6</accession>
<evidence type="ECO:0000256" key="1">
    <source>
        <dbReference type="ARBA" id="ARBA00022603"/>
    </source>
</evidence>
<evidence type="ECO:0000256" key="4">
    <source>
        <dbReference type="ARBA" id="ARBA00022884"/>
    </source>
</evidence>
<dbReference type="GO" id="GO:0008168">
    <property type="term" value="F:methyltransferase activity"/>
    <property type="evidence" value="ECO:0007669"/>
    <property type="project" value="UniProtKB-KW"/>
</dbReference>
<feature type="active site" description="Nucleophile" evidence="5">
    <location>
        <position position="370"/>
    </location>
</feature>
<dbReference type="Pfam" id="PF01189">
    <property type="entry name" value="Methyltr_RsmB-F"/>
    <property type="match status" value="1"/>
</dbReference>
<proteinExistence type="inferred from homology"/>
<keyword evidence="8" id="KW-1185">Reference proteome</keyword>
<dbReference type="EMBL" id="JBHSCR010000001">
    <property type="protein sequence ID" value="MFC4346773.1"/>
    <property type="molecule type" value="Genomic_DNA"/>
</dbReference>
<evidence type="ECO:0000256" key="5">
    <source>
        <dbReference type="PROSITE-ProRule" id="PRU01023"/>
    </source>
</evidence>
<evidence type="ECO:0000313" key="7">
    <source>
        <dbReference type="EMBL" id="MFC4346773.1"/>
    </source>
</evidence>
<dbReference type="InterPro" id="IPR049560">
    <property type="entry name" value="MeTrfase_RsmB-F_NOP2_cat"/>
</dbReference>
<dbReference type="Pfam" id="PF01029">
    <property type="entry name" value="NusB"/>
    <property type="match status" value="1"/>
</dbReference>